<organism evidence="1 2">
    <name type="scientific">Enteractinococcus fodinae</name>
    <dbReference type="NCBI Taxonomy" id="684663"/>
    <lineage>
        <taxon>Bacteria</taxon>
        <taxon>Bacillati</taxon>
        <taxon>Actinomycetota</taxon>
        <taxon>Actinomycetes</taxon>
        <taxon>Micrococcales</taxon>
        <taxon>Micrococcaceae</taxon>
    </lineage>
</organism>
<sequence length="181" mass="20940">MHRNFSFLLTPRAFTRREKTCIRQDVKRFQKISRDHGCATFEDYAEFVYERTRRDDEGHLTQKSFELFRGLGAFFGDQLLDETTMSRGTANVEKDESPEALAHLIVANYPGWLLVDHLTGQSVVIPFIMSQRIFTSNYWSASLDDIFDEIVDWNHGYLTVDEVQTPWIAGPDLEAVNLWAA</sequence>
<evidence type="ECO:0000313" key="2">
    <source>
        <dbReference type="Proteomes" id="UP001183794"/>
    </source>
</evidence>
<evidence type="ECO:0000313" key="1">
    <source>
        <dbReference type="EMBL" id="MDR7346565.1"/>
    </source>
</evidence>
<protein>
    <submittedName>
        <fullName evidence="1">Uncharacterized protein</fullName>
    </submittedName>
</protein>
<dbReference type="RefSeq" id="WP_310171686.1">
    <property type="nucleotide sequence ID" value="NZ_BAABHE010000002.1"/>
</dbReference>
<accession>A0ABU2AYZ7</accession>
<keyword evidence="2" id="KW-1185">Reference proteome</keyword>
<gene>
    <name evidence="1" type="ORF">J2S62_000822</name>
</gene>
<name>A0ABU2AYZ7_9MICC</name>
<reference evidence="1 2" key="1">
    <citation type="submission" date="2023-07" db="EMBL/GenBank/DDBJ databases">
        <title>Sequencing the genomes of 1000 actinobacteria strains.</title>
        <authorList>
            <person name="Klenk H.-P."/>
        </authorList>
    </citation>
    <scope>NUCLEOTIDE SEQUENCE [LARGE SCALE GENOMIC DNA]</scope>
    <source>
        <strain evidence="1 2">DSM 22966</strain>
    </source>
</reference>
<dbReference type="EMBL" id="JAVDYJ010000001">
    <property type="protein sequence ID" value="MDR7346565.1"/>
    <property type="molecule type" value="Genomic_DNA"/>
</dbReference>
<comment type="caution">
    <text evidence="1">The sequence shown here is derived from an EMBL/GenBank/DDBJ whole genome shotgun (WGS) entry which is preliminary data.</text>
</comment>
<proteinExistence type="predicted"/>
<dbReference type="Proteomes" id="UP001183794">
    <property type="component" value="Unassembled WGS sequence"/>
</dbReference>